<feature type="region of interest" description="Disordered" evidence="4">
    <location>
        <begin position="109"/>
        <end position="156"/>
    </location>
</feature>
<evidence type="ECO:0000259" key="6">
    <source>
        <dbReference type="PROSITE" id="PS51294"/>
    </source>
</evidence>
<keyword evidence="8" id="KW-1185">Reference proteome</keyword>
<comment type="subcellular location">
    <subcellularLocation>
        <location evidence="1">Nucleus</location>
    </subcellularLocation>
</comment>
<dbReference type="InterPro" id="IPR015495">
    <property type="entry name" value="Myb_TF_plants"/>
</dbReference>
<dbReference type="PANTHER" id="PTHR47999:SF111">
    <property type="entry name" value="TRANSCRIPTION FACTOR MYB11-RELATED"/>
    <property type="match status" value="1"/>
</dbReference>
<reference evidence="7" key="1">
    <citation type="submission" date="2019-07" db="EMBL/GenBank/DDBJ databases">
        <authorList>
            <person name="Dittberner H."/>
        </authorList>
    </citation>
    <scope>NUCLEOTIDE SEQUENCE [LARGE SCALE GENOMIC DNA]</scope>
</reference>
<dbReference type="GO" id="GO:0003677">
    <property type="term" value="F:DNA binding"/>
    <property type="evidence" value="ECO:0007669"/>
    <property type="project" value="UniProtKB-KW"/>
</dbReference>
<dbReference type="PROSITE" id="PS50090">
    <property type="entry name" value="MYB_LIKE"/>
    <property type="match status" value="2"/>
</dbReference>
<evidence type="ECO:0000313" key="7">
    <source>
        <dbReference type="EMBL" id="VVB06639.1"/>
    </source>
</evidence>
<dbReference type="InterPro" id="IPR001005">
    <property type="entry name" value="SANT/Myb"/>
</dbReference>
<dbReference type="Pfam" id="PF00249">
    <property type="entry name" value="Myb_DNA-binding"/>
    <property type="match status" value="2"/>
</dbReference>
<evidence type="ECO:0000256" key="4">
    <source>
        <dbReference type="SAM" id="MobiDB-lite"/>
    </source>
</evidence>
<dbReference type="InterPro" id="IPR009057">
    <property type="entry name" value="Homeodomain-like_sf"/>
</dbReference>
<accession>A0A565BZ77</accession>
<evidence type="ECO:0000259" key="5">
    <source>
        <dbReference type="PROSITE" id="PS50090"/>
    </source>
</evidence>
<gene>
    <name evidence="7" type="ORF">ANE_LOCUS17083</name>
</gene>
<evidence type="ECO:0000256" key="3">
    <source>
        <dbReference type="ARBA" id="ARBA00023242"/>
    </source>
</evidence>
<dbReference type="SMART" id="SM00717">
    <property type="entry name" value="SANT"/>
    <property type="match status" value="2"/>
</dbReference>
<dbReference type="Proteomes" id="UP000489600">
    <property type="component" value="Unassembled WGS sequence"/>
</dbReference>
<keyword evidence="2" id="KW-0238">DNA-binding</keyword>
<sequence length="326" mass="36751">MGRAPCCDKVGIKKGRWTAEEDQILSDYIRSNGEGSWRSLPKNADLKRGNITLEEEEIIVKLHSTLGNRWSIIASNLPGRTDNEIKNYWNSHLRRKLHHFFIKSTVFNVVENAPPPPSPPQPRKRRTGRTSRSAMKPKIIQNRKNPNSHKESKNDVVLPVPAKEDALMVLSSSSVSGAEEGGLGPCDYGDNGYCNTSINGDDGVMCYNDDIFGTCFLLDEPVDDVHVLSSESNNNVVEDSEPNRGLFSTEHENNNDTIADDFGEWDFVWKDQGENLWEEKEAPDSVLSCMLEKGEMESKIRQRESTYFGEPLSLDEENEMVSWLLS</sequence>
<comment type="caution">
    <text evidence="7">The sequence shown here is derived from an EMBL/GenBank/DDBJ whole genome shotgun (WGS) entry which is preliminary data.</text>
</comment>
<evidence type="ECO:0000256" key="2">
    <source>
        <dbReference type="ARBA" id="ARBA00023125"/>
    </source>
</evidence>
<keyword evidence="3" id="KW-0539">Nucleus</keyword>
<dbReference type="EMBL" id="CABITT030000005">
    <property type="protein sequence ID" value="VVB06639.1"/>
    <property type="molecule type" value="Genomic_DNA"/>
</dbReference>
<feature type="domain" description="Myb-like" evidence="5">
    <location>
        <begin position="9"/>
        <end position="42"/>
    </location>
</feature>
<evidence type="ECO:0000256" key="1">
    <source>
        <dbReference type="ARBA" id="ARBA00004123"/>
    </source>
</evidence>
<dbReference type="PANTHER" id="PTHR47999">
    <property type="entry name" value="TRANSCRIPTION FACTOR MYB8-RELATED-RELATED"/>
    <property type="match status" value="1"/>
</dbReference>
<dbReference type="Gene3D" id="1.10.10.60">
    <property type="entry name" value="Homeodomain-like"/>
    <property type="match status" value="2"/>
</dbReference>
<dbReference type="SUPFAM" id="SSF46689">
    <property type="entry name" value="Homeodomain-like"/>
    <property type="match status" value="1"/>
</dbReference>
<dbReference type="GO" id="GO:0005634">
    <property type="term" value="C:nucleus"/>
    <property type="evidence" value="ECO:0007669"/>
    <property type="project" value="UniProtKB-SubCell"/>
</dbReference>
<dbReference type="CDD" id="cd00167">
    <property type="entry name" value="SANT"/>
    <property type="match status" value="1"/>
</dbReference>
<proteinExistence type="predicted"/>
<dbReference type="AlphaFoldDB" id="A0A565BZ77"/>
<feature type="domain" description="HTH myb-type" evidence="6">
    <location>
        <begin position="43"/>
        <end position="97"/>
    </location>
</feature>
<feature type="domain" description="Myb-like" evidence="5">
    <location>
        <begin position="43"/>
        <end position="93"/>
    </location>
</feature>
<feature type="domain" description="HTH myb-type" evidence="6">
    <location>
        <begin position="9"/>
        <end position="39"/>
    </location>
</feature>
<evidence type="ECO:0000313" key="8">
    <source>
        <dbReference type="Proteomes" id="UP000489600"/>
    </source>
</evidence>
<protein>
    <submittedName>
        <fullName evidence="7">Uncharacterized protein</fullName>
    </submittedName>
</protein>
<dbReference type="OrthoDB" id="2143914at2759"/>
<organism evidence="7 8">
    <name type="scientific">Arabis nemorensis</name>
    <dbReference type="NCBI Taxonomy" id="586526"/>
    <lineage>
        <taxon>Eukaryota</taxon>
        <taxon>Viridiplantae</taxon>
        <taxon>Streptophyta</taxon>
        <taxon>Embryophyta</taxon>
        <taxon>Tracheophyta</taxon>
        <taxon>Spermatophyta</taxon>
        <taxon>Magnoliopsida</taxon>
        <taxon>eudicotyledons</taxon>
        <taxon>Gunneridae</taxon>
        <taxon>Pentapetalae</taxon>
        <taxon>rosids</taxon>
        <taxon>malvids</taxon>
        <taxon>Brassicales</taxon>
        <taxon>Brassicaceae</taxon>
        <taxon>Arabideae</taxon>
        <taxon>Arabis</taxon>
    </lineage>
</organism>
<name>A0A565BZ77_9BRAS</name>
<dbReference type="PROSITE" id="PS51294">
    <property type="entry name" value="HTH_MYB"/>
    <property type="match status" value="2"/>
</dbReference>
<dbReference type="InterPro" id="IPR017930">
    <property type="entry name" value="Myb_dom"/>
</dbReference>